<evidence type="ECO:0000259" key="18">
    <source>
        <dbReference type="Pfam" id="PF00485"/>
    </source>
</evidence>
<feature type="domain" description="Phosphoribulokinase/uridine kinase" evidence="18">
    <location>
        <begin position="6"/>
        <end position="192"/>
    </location>
</feature>
<dbReference type="GO" id="GO:0004849">
    <property type="term" value="F:uridine kinase activity"/>
    <property type="evidence" value="ECO:0007669"/>
    <property type="project" value="UniProtKB-UniRule"/>
</dbReference>
<evidence type="ECO:0000256" key="4">
    <source>
        <dbReference type="ARBA" id="ARBA00005408"/>
    </source>
</evidence>
<evidence type="ECO:0000256" key="11">
    <source>
        <dbReference type="ARBA" id="ARBA00022840"/>
    </source>
</evidence>
<dbReference type="UniPathway" id="UPA00574">
    <property type="reaction ID" value="UER00637"/>
</dbReference>
<comment type="catalytic activity">
    <reaction evidence="14 17">
        <text>cytidine + ATP = CMP + ADP + H(+)</text>
        <dbReference type="Rhea" id="RHEA:24674"/>
        <dbReference type="ChEBI" id="CHEBI:15378"/>
        <dbReference type="ChEBI" id="CHEBI:17562"/>
        <dbReference type="ChEBI" id="CHEBI:30616"/>
        <dbReference type="ChEBI" id="CHEBI:60377"/>
        <dbReference type="ChEBI" id="CHEBI:456216"/>
        <dbReference type="EC" id="2.7.1.48"/>
    </reaction>
</comment>
<keyword evidence="9 16" id="KW-0547">Nucleotide-binding</keyword>
<comment type="pathway">
    <text evidence="2 16 17">Pyrimidine metabolism; UMP biosynthesis via salvage pathway; UMP from uridine: step 1/1.</text>
</comment>
<evidence type="ECO:0000256" key="8">
    <source>
        <dbReference type="ARBA" id="ARBA00022679"/>
    </source>
</evidence>
<evidence type="ECO:0000256" key="15">
    <source>
        <dbReference type="ARBA" id="ARBA00048909"/>
    </source>
</evidence>
<dbReference type="SUPFAM" id="SSF52540">
    <property type="entry name" value="P-loop containing nucleoside triphosphate hydrolases"/>
    <property type="match status" value="1"/>
</dbReference>
<comment type="caution">
    <text evidence="19">The sequence shown here is derived from an EMBL/GenBank/DDBJ whole genome shotgun (WGS) entry which is preliminary data.</text>
</comment>
<evidence type="ECO:0000256" key="2">
    <source>
        <dbReference type="ARBA" id="ARBA00004690"/>
    </source>
</evidence>
<evidence type="ECO:0000256" key="1">
    <source>
        <dbReference type="ARBA" id="ARBA00004496"/>
    </source>
</evidence>
<sequence length="207" mass="23798">MNKPLIIGIAGGSASGKTTVAEKIYDSLRSKSSTIIIRHDDYYKDQSHMPMEERVLTNYDHPFSLDNGLLIEHLKLLLENKAINKPIYDFKEHTRSQDCEIIEPVEIIILEGILVLEDKGLRELMDIKLYVDTEHDIRFIRRLLRDMNERGRSLDSVVTQYETTVRPMHMQFVEPSKRFADLIIPDGGENMVAVDLLVTKINSTISE</sequence>
<reference evidence="19 20" key="1">
    <citation type="submission" date="2019-05" db="EMBL/GenBank/DDBJ databases">
        <title>Culicoidintestinum kansasii gen. nov., sp. nov. from the gastrointestinal tract of the biting midge, Culicoides sonorensis.</title>
        <authorList>
            <person name="Neupane S."/>
            <person name="Ghosh A."/>
            <person name="Gunther S."/>
            <person name="Martin K."/>
            <person name="Zurek L."/>
        </authorList>
    </citation>
    <scope>NUCLEOTIDE SEQUENCE [LARGE SCALE GENOMIC DNA]</scope>
    <source>
        <strain evidence="19 20">CS-1</strain>
    </source>
</reference>
<dbReference type="Gene3D" id="3.40.50.300">
    <property type="entry name" value="P-loop containing nucleotide triphosphate hydrolases"/>
    <property type="match status" value="1"/>
</dbReference>
<dbReference type="GO" id="GO:0005737">
    <property type="term" value="C:cytoplasm"/>
    <property type="evidence" value="ECO:0007669"/>
    <property type="project" value="UniProtKB-SubCell"/>
</dbReference>
<dbReference type="CDD" id="cd02023">
    <property type="entry name" value="UMPK"/>
    <property type="match status" value="1"/>
</dbReference>
<keyword evidence="20" id="KW-1185">Reference proteome</keyword>
<evidence type="ECO:0000313" key="20">
    <source>
        <dbReference type="Proteomes" id="UP000306912"/>
    </source>
</evidence>
<evidence type="ECO:0000256" key="16">
    <source>
        <dbReference type="HAMAP-Rule" id="MF_00551"/>
    </source>
</evidence>
<evidence type="ECO:0000256" key="13">
    <source>
        <dbReference type="ARBA" id="ARBA00031452"/>
    </source>
</evidence>
<comment type="subcellular location">
    <subcellularLocation>
        <location evidence="1 16 17">Cytoplasm</location>
    </subcellularLocation>
</comment>
<evidence type="ECO:0000256" key="7">
    <source>
        <dbReference type="ARBA" id="ARBA00022490"/>
    </source>
</evidence>
<evidence type="ECO:0000256" key="9">
    <source>
        <dbReference type="ARBA" id="ARBA00022741"/>
    </source>
</evidence>
<dbReference type="NCBIfam" id="TIGR00235">
    <property type="entry name" value="udk"/>
    <property type="match status" value="1"/>
</dbReference>
<dbReference type="AlphaFoldDB" id="A0A5R8QCP7"/>
<dbReference type="GO" id="GO:0044206">
    <property type="term" value="P:UMP salvage"/>
    <property type="evidence" value="ECO:0007669"/>
    <property type="project" value="UniProtKB-UniRule"/>
</dbReference>
<comment type="pathway">
    <text evidence="3 16 17">Pyrimidine metabolism; CTP biosynthesis via salvage pathway; CTP from cytidine: step 1/3.</text>
</comment>
<evidence type="ECO:0000256" key="5">
    <source>
        <dbReference type="ARBA" id="ARBA00012137"/>
    </source>
</evidence>
<dbReference type="InterPro" id="IPR006083">
    <property type="entry name" value="PRK/URK"/>
</dbReference>
<evidence type="ECO:0000256" key="14">
    <source>
        <dbReference type="ARBA" id="ARBA00047436"/>
    </source>
</evidence>
<dbReference type="InterPro" id="IPR026008">
    <property type="entry name" value="Uridine_kinase"/>
</dbReference>
<comment type="similarity">
    <text evidence="4 16 17">Belongs to the uridine kinase family.</text>
</comment>
<dbReference type="InterPro" id="IPR000764">
    <property type="entry name" value="Uridine_kinase-like"/>
</dbReference>
<keyword evidence="11 16" id="KW-0067">ATP-binding</keyword>
<dbReference type="PANTHER" id="PTHR10285">
    <property type="entry name" value="URIDINE KINASE"/>
    <property type="match status" value="1"/>
</dbReference>
<proteinExistence type="inferred from homology"/>
<dbReference type="OrthoDB" id="9777642at2"/>
<accession>A0A5R8QCP7</accession>
<dbReference type="EC" id="2.7.1.48" evidence="5 16"/>
<evidence type="ECO:0000256" key="12">
    <source>
        <dbReference type="ARBA" id="ARBA00030641"/>
    </source>
</evidence>
<dbReference type="GO" id="GO:0005524">
    <property type="term" value="F:ATP binding"/>
    <property type="evidence" value="ECO:0007669"/>
    <property type="project" value="UniProtKB-UniRule"/>
</dbReference>
<keyword evidence="8 16" id="KW-0808">Transferase</keyword>
<protein>
    <recommendedName>
        <fullName evidence="6 16">Uridine kinase</fullName>
        <ecNumber evidence="5 16">2.7.1.48</ecNumber>
    </recommendedName>
    <alternativeName>
        <fullName evidence="12 16">Cytidine monophosphokinase</fullName>
    </alternativeName>
    <alternativeName>
        <fullName evidence="13 16">Uridine monophosphokinase</fullName>
    </alternativeName>
</protein>
<dbReference type="InParanoid" id="A0A5R8QCP7"/>
<evidence type="ECO:0000256" key="6">
    <source>
        <dbReference type="ARBA" id="ARBA00021478"/>
    </source>
</evidence>
<dbReference type="GO" id="GO:0044211">
    <property type="term" value="P:CTP salvage"/>
    <property type="evidence" value="ECO:0007669"/>
    <property type="project" value="UniProtKB-UniRule"/>
</dbReference>
<dbReference type="FunCoup" id="A0A5R8QCP7">
    <property type="interactions" value="245"/>
</dbReference>
<dbReference type="UniPathway" id="UPA00579">
    <property type="reaction ID" value="UER00640"/>
</dbReference>
<dbReference type="InterPro" id="IPR027417">
    <property type="entry name" value="P-loop_NTPase"/>
</dbReference>
<dbReference type="GO" id="GO:0043771">
    <property type="term" value="F:cytidine kinase activity"/>
    <property type="evidence" value="ECO:0007669"/>
    <property type="project" value="RHEA"/>
</dbReference>
<organism evidence="19 20">
    <name type="scientific">Culicoidibacter larvae</name>
    <dbReference type="NCBI Taxonomy" id="2579976"/>
    <lineage>
        <taxon>Bacteria</taxon>
        <taxon>Bacillati</taxon>
        <taxon>Bacillota</taxon>
        <taxon>Culicoidibacteria</taxon>
        <taxon>Culicoidibacterales</taxon>
        <taxon>Culicoidibacteraceae</taxon>
        <taxon>Culicoidibacter</taxon>
    </lineage>
</organism>
<evidence type="ECO:0000313" key="19">
    <source>
        <dbReference type="EMBL" id="TLG74278.1"/>
    </source>
</evidence>
<feature type="binding site" evidence="16">
    <location>
        <begin position="11"/>
        <end position="18"/>
    </location>
    <ligand>
        <name>ATP</name>
        <dbReference type="ChEBI" id="CHEBI:30616"/>
    </ligand>
</feature>
<dbReference type="EMBL" id="VBWP01000004">
    <property type="protein sequence ID" value="TLG74278.1"/>
    <property type="molecule type" value="Genomic_DNA"/>
</dbReference>
<name>A0A5R8QCP7_9FIRM</name>
<dbReference type="NCBIfam" id="NF004018">
    <property type="entry name" value="PRK05480.1"/>
    <property type="match status" value="1"/>
</dbReference>
<keyword evidence="7 16" id="KW-0963">Cytoplasm</keyword>
<keyword evidence="10 16" id="KW-0418">Kinase</keyword>
<evidence type="ECO:0000256" key="3">
    <source>
        <dbReference type="ARBA" id="ARBA00004784"/>
    </source>
</evidence>
<dbReference type="Pfam" id="PF00485">
    <property type="entry name" value="PRK"/>
    <property type="match status" value="1"/>
</dbReference>
<dbReference type="PRINTS" id="PR00988">
    <property type="entry name" value="URIDINKINASE"/>
</dbReference>
<evidence type="ECO:0000256" key="10">
    <source>
        <dbReference type="ARBA" id="ARBA00022777"/>
    </source>
</evidence>
<dbReference type="HAMAP" id="MF_00551">
    <property type="entry name" value="Uridine_kinase"/>
    <property type="match status" value="1"/>
</dbReference>
<gene>
    <name evidence="16" type="primary">udk</name>
    <name evidence="19" type="ORF">FEZ08_06110</name>
</gene>
<dbReference type="RefSeq" id="WP_138190830.1">
    <property type="nucleotide sequence ID" value="NZ_VBWP01000004.1"/>
</dbReference>
<comment type="catalytic activity">
    <reaction evidence="15 16 17">
        <text>uridine + ATP = UMP + ADP + H(+)</text>
        <dbReference type="Rhea" id="RHEA:16825"/>
        <dbReference type="ChEBI" id="CHEBI:15378"/>
        <dbReference type="ChEBI" id="CHEBI:16704"/>
        <dbReference type="ChEBI" id="CHEBI:30616"/>
        <dbReference type="ChEBI" id="CHEBI:57865"/>
        <dbReference type="ChEBI" id="CHEBI:456216"/>
        <dbReference type="EC" id="2.7.1.48"/>
    </reaction>
</comment>
<dbReference type="Proteomes" id="UP000306912">
    <property type="component" value="Unassembled WGS sequence"/>
</dbReference>
<evidence type="ECO:0000256" key="17">
    <source>
        <dbReference type="RuleBase" id="RU003825"/>
    </source>
</evidence>